<dbReference type="InterPro" id="IPR017871">
    <property type="entry name" value="ABC_transporter-like_CS"/>
</dbReference>
<dbReference type="InterPro" id="IPR003593">
    <property type="entry name" value="AAA+_ATPase"/>
</dbReference>
<dbReference type="SUPFAM" id="SSF52540">
    <property type="entry name" value="P-loop containing nucleoside triphosphate hydrolases"/>
    <property type="match status" value="1"/>
</dbReference>
<keyword evidence="2 4" id="KW-0067">ATP-binding</keyword>
<dbReference type="EMBL" id="JAKRRY010000033">
    <property type="protein sequence ID" value="MCW8348212.1"/>
    <property type="molecule type" value="Genomic_DNA"/>
</dbReference>
<dbReference type="PROSITE" id="PS00211">
    <property type="entry name" value="ABC_TRANSPORTER_1"/>
    <property type="match status" value="1"/>
</dbReference>
<dbReference type="GO" id="GO:0016887">
    <property type="term" value="F:ATP hydrolysis activity"/>
    <property type="evidence" value="ECO:0007669"/>
    <property type="project" value="InterPro"/>
</dbReference>
<protein>
    <submittedName>
        <fullName evidence="4">ABC transporter ATP-binding protein</fullName>
    </submittedName>
</protein>
<dbReference type="Gene3D" id="3.40.50.300">
    <property type="entry name" value="P-loop containing nucleotide triphosphate hydrolases"/>
    <property type="match status" value="1"/>
</dbReference>
<dbReference type="InterPro" id="IPR003439">
    <property type="entry name" value="ABC_transporter-like_ATP-bd"/>
</dbReference>
<dbReference type="GO" id="GO:0005524">
    <property type="term" value="F:ATP binding"/>
    <property type="evidence" value="ECO:0007669"/>
    <property type="project" value="UniProtKB-KW"/>
</dbReference>
<dbReference type="Proteomes" id="UP001155587">
    <property type="component" value="Unassembled WGS sequence"/>
</dbReference>
<dbReference type="CDD" id="cd03214">
    <property type="entry name" value="ABC_Iron-Siderophores_B12_Hemin"/>
    <property type="match status" value="1"/>
</dbReference>
<organism evidence="4 5">
    <name type="scientific">Vibrio qingdaonensis</name>
    <dbReference type="NCBI Taxonomy" id="2829491"/>
    <lineage>
        <taxon>Bacteria</taxon>
        <taxon>Pseudomonadati</taxon>
        <taxon>Pseudomonadota</taxon>
        <taxon>Gammaproteobacteria</taxon>
        <taxon>Vibrionales</taxon>
        <taxon>Vibrionaceae</taxon>
        <taxon>Vibrio</taxon>
    </lineage>
</organism>
<dbReference type="Pfam" id="PF00005">
    <property type="entry name" value="ABC_tran"/>
    <property type="match status" value="1"/>
</dbReference>
<dbReference type="RefSeq" id="WP_237300751.1">
    <property type="nucleotide sequence ID" value="NZ_JAKRRY010000033.1"/>
</dbReference>
<evidence type="ECO:0000256" key="1">
    <source>
        <dbReference type="ARBA" id="ARBA00022741"/>
    </source>
</evidence>
<dbReference type="AlphaFoldDB" id="A0A9X3CRA6"/>
<reference evidence="4" key="1">
    <citation type="submission" date="2022-02" db="EMBL/GenBank/DDBJ databases">
        <title>Vibrio sp. nov, a new bacterium isolated from seawater.</title>
        <authorList>
            <person name="Yuan Y."/>
        </authorList>
    </citation>
    <scope>NUCLEOTIDE SEQUENCE</scope>
    <source>
        <strain evidence="4">ZSDZ65</strain>
    </source>
</reference>
<evidence type="ECO:0000256" key="2">
    <source>
        <dbReference type="ARBA" id="ARBA00022840"/>
    </source>
</evidence>
<dbReference type="PANTHER" id="PTHR42794:SF2">
    <property type="entry name" value="ABC TRANSPORTER ATP-BINDING PROTEIN"/>
    <property type="match status" value="1"/>
</dbReference>
<accession>A0A9X3CRA6</accession>
<proteinExistence type="predicted"/>
<sequence>MKSLSIDNLAVTVGRKLVLEKVEAHFWGGEFSAILGPNGAGKTTLLKAVMGIIPSDGKVNSSGGDGKKLAPSAFSYLCQLNKSSCQLTVFEFVLLGFVHQLGWNVTFEQEQKAESILIYLGLINLAPRQFSQLSGGQQQLVSLAQALVAEPDVLLLDEPTSALDLRHQVQILDLVRQYTRARGIITIAVLHDLSLAARYCDHLLLLSDGVVQHSGKPQDVLDSERLSQIYQVQVNVGCCVHGHTHVTPIRILDTD</sequence>
<keyword evidence="5" id="KW-1185">Reference proteome</keyword>
<dbReference type="PANTHER" id="PTHR42794">
    <property type="entry name" value="HEMIN IMPORT ATP-BINDING PROTEIN HMUV"/>
    <property type="match status" value="1"/>
</dbReference>
<evidence type="ECO:0000313" key="4">
    <source>
        <dbReference type="EMBL" id="MCW8348212.1"/>
    </source>
</evidence>
<comment type="caution">
    <text evidence="4">The sequence shown here is derived from an EMBL/GenBank/DDBJ whole genome shotgun (WGS) entry which is preliminary data.</text>
</comment>
<dbReference type="InterPro" id="IPR027417">
    <property type="entry name" value="P-loop_NTPase"/>
</dbReference>
<evidence type="ECO:0000259" key="3">
    <source>
        <dbReference type="PROSITE" id="PS50893"/>
    </source>
</evidence>
<evidence type="ECO:0000313" key="5">
    <source>
        <dbReference type="Proteomes" id="UP001155587"/>
    </source>
</evidence>
<name>A0A9X3CRA6_9VIBR</name>
<dbReference type="PROSITE" id="PS50893">
    <property type="entry name" value="ABC_TRANSPORTER_2"/>
    <property type="match status" value="1"/>
</dbReference>
<gene>
    <name evidence="4" type="ORF">MD535_19685</name>
</gene>
<dbReference type="SMART" id="SM00382">
    <property type="entry name" value="AAA"/>
    <property type="match status" value="1"/>
</dbReference>
<keyword evidence="1" id="KW-0547">Nucleotide-binding</keyword>
<feature type="domain" description="ABC transporter" evidence="3">
    <location>
        <begin position="4"/>
        <end position="233"/>
    </location>
</feature>